<accession>A0A2K3KAG1</accession>
<organism evidence="1 2">
    <name type="scientific">Trifolium pratense</name>
    <name type="common">Red clover</name>
    <dbReference type="NCBI Taxonomy" id="57577"/>
    <lineage>
        <taxon>Eukaryota</taxon>
        <taxon>Viridiplantae</taxon>
        <taxon>Streptophyta</taxon>
        <taxon>Embryophyta</taxon>
        <taxon>Tracheophyta</taxon>
        <taxon>Spermatophyta</taxon>
        <taxon>Magnoliopsida</taxon>
        <taxon>eudicotyledons</taxon>
        <taxon>Gunneridae</taxon>
        <taxon>Pentapetalae</taxon>
        <taxon>rosids</taxon>
        <taxon>fabids</taxon>
        <taxon>Fabales</taxon>
        <taxon>Fabaceae</taxon>
        <taxon>Papilionoideae</taxon>
        <taxon>50 kb inversion clade</taxon>
        <taxon>NPAAA clade</taxon>
        <taxon>Hologalegina</taxon>
        <taxon>IRL clade</taxon>
        <taxon>Trifolieae</taxon>
        <taxon>Trifolium</taxon>
    </lineage>
</organism>
<evidence type="ECO:0000313" key="1">
    <source>
        <dbReference type="EMBL" id="PNX63243.1"/>
    </source>
</evidence>
<dbReference type="EMBL" id="ASHM01153776">
    <property type="protein sequence ID" value="PNX63243.1"/>
    <property type="molecule type" value="Genomic_DNA"/>
</dbReference>
<feature type="non-terminal residue" evidence="1">
    <location>
        <position position="62"/>
    </location>
</feature>
<proteinExistence type="predicted"/>
<reference evidence="1 2" key="2">
    <citation type="journal article" date="2017" name="Front. Plant Sci.">
        <title>Gene Classification and Mining of Molecular Markers Useful in Red Clover (Trifolium pratense) Breeding.</title>
        <authorList>
            <person name="Istvanek J."/>
            <person name="Dluhosova J."/>
            <person name="Dluhos P."/>
            <person name="Patkova L."/>
            <person name="Nedelnik J."/>
            <person name="Repkova J."/>
        </authorList>
    </citation>
    <scope>NUCLEOTIDE SEQUENCE [LARGE SCALE GENOMIC DNA]</scope>
    <source>
        <strain evidence="2">cv. Tatra</strain>
        <tissue evidence="1">Young leaves</tissue>
    </source>
</reference>
<dbReference type="AlphaFoldDB" id="A0A2K3KAG1"/>
<dbReference type="STRING" id="57577.A0A2K3KAG1"/>
<name>A0A2K3KAG1_TRIPR</name>
<gene>
    <name evidence="1" type="ORF">L195_g061530</name>
</gene>
<reference evidence="1 2" key="1">
    <citation type="journal article" date="2014" name="Am. J. Bot.">
        <title>Genome assembly and annotation for red clover (Trifolium pratense; Fabaceae).</title>
        <authorList>
            <person name="Istvanek J."/>
            <person name="Jaros M."/>
            <person name="Krenek A."/>
            <person name="Repkova J."/>
        </authorList>
    </citation>
    <scope>NUCLEOTIDE SEQUENCE [LARGE SCALE GENOMIC DNA]</scope>
    <source>
        <strain evidence="2">cv. Tatra</strain>
        <tissue evidence="1">Young leaves</tissue>
    </source>
</reference>
<sequence>MMMEVKRTKKVLLLTVAKSSPGDGQIADIKILKSLASYLWIKDNLEFQFRVVAALFLLVGAK</sequence>
<comment type="caution">
    <text evidence="1">The sequence shown here is derived from an EMBL/GenBank/DDBJ whole genome shotgun (WGS) entry which is preliminary data.</text>
</comment>
<dbReference type="Proteomes" id="UP000236291">
    <property type="component" value="Unassembled WGS sequence"/>
</dbReference>
<evidence type="ECO:0000313" key="2">
    <source>
        <dbReference type="Proteomes" id="UP000236291"/>
    </source>
</evidence>
<protein>
    <submittedName>
        <fullName evidence="1">ABC transporter B family member mitochondrial-like</fullName>
    </submittedName>
</protein>